<dbReference type="AlphaFoldDB" id="J9H3P1"/>
<dbReference type="PROSITE" id="PS51257">
    <property type="entry name" value="PROKAR_LIPOPROTEIN"/>
    <property type="match status" value="1"/>
</dbReference>
<dbReference type="InterPro" id="IPR032185">
    <property type="entry name" value="DUF5017"/>
</dbReference>
<sequence>MKAYKWLIVGLGALFFTSCERDLNCDMDDVNVTVATNDQVRYEGNILTVKKGTPIQFLLHGEPDFVSFFSGEIGHQYIYRNRTELSPADIESCELKFSVWAQYGKAASCVNQFDVLYMVGSDAEAQRSGAIFPGLSKSDFEADSVLVEKNTPWKELVSREKLPQKPVSGSSAANDYSFNLKSYIGQKMTLALVLNKDKSKAISANNPEDPKATIVQSTFHVQDMHILTKWKNGRITKSYASAFGFTPLNMKNKTVFKDQDEVIMPADREYGSVTLGGVSGMWNLNNIANGNFTIQGCAMNEVWKYSWLISDYLNLTECPEPDTSVKVKDITVDQNSYSYTYNQVGTYTATFVLNKANYHDAASTTRELIINVTE</sequence>
<feature type="domain" description="DUF5017" evidence="1">
    <location>
        <begin position="18"/>
        <end position="117"/>
    </location>
</feature>
<reference evidence="2" key="1">
    <citation type="journal article" date="2012" name="PLoS ONE">
        <title>Gene sets for utilization of primary and secondary nutrition supplies in the distal gut of endangered iberian lynx.</title>
        <authorList>
            <person name="Alcaide M."/>
            <person name="Messina E."/>
            <person name="Richter M."/>
            <person name="Bargiela R."/>
            <person name="Peplies J."/>
            <person name="Huws S.A."/>
            <person name="Newbold C.J."/>
            <person name="Golyshin P.N."/>
            <person name="Simon M.A."/>
            <person name="Lopez G."/>
            <person name="Yakimov M.M."/>
            <person name="Ferrer M."/>
        </authorList>
    </citation>
    <scope>NUCLEOTIDE SEQUENCE</scope>
</reference>
<evidence type="ECO:0000259" key="1">
    <source>
        <dbReference type="Pfam" id="PF16409"/>
    </source>
</evidence>
<dbReference type="Pfam" id="PF16409">
    <property type="entry name" value="DUF5017"/>
    <property type="match status" value="1"/>
</dbReference>
<evidence type="ECO:0000313" key="2">
    <source>
        <dbReference type="EMBL" id="EJX10583.1"/>
    </source>
</evidence>
<name>J9H3P1_9ZZZZ</name>
<comment type="caution">
    <text evidence="2">The sequence shown here is derived from an EMBL/GenBank/DDBJ whole genome shotgun (WGS) entry which is preliminary data.</text>
</comment>
<dbReference type="EMBL" id="AMCI01000152">
    <property type="protein sequence ID" value="EJX10583.1"/>
    <property type="molecule type" value="Genomic_DNA"/>
</dbReference>
<protein>
    <recommendedName>
        <fullName evidence="1">DUF5017 domain-containing protein</fullName>
    </recommendedName>
</protein>
<proteinExistence type="predicted"/>
<gene>
    <name evidence="2" type="ORF">EVA_00911</name>
</gene>
<accession>J9H3P1</accession>
<organism evidence="2">
    <name type="scientific">gut metagenome</name>
    <dbReference type="NCBI Taxonomy" id="749906"/>
    <lineage>
        <taxon>unclassified sequences</taxon>
        <taxon>metagenomes</taxon>
        <taxon>organismal metagenomes</taxon>
    </lineage>
</organism>